<protein>
    <submittedName>
        <fullName evidence="1">Uncharacterized protein</fullName>
    </submittedName>
</protein>
<reference evidence="2" key="1">
    <citation type="submission" date="2018-09" db="EMBL/GenBank/DDBJ databases">
        <authorList>
            <person name="Zhu H."/>
        </authorList>
    </citation>
    <scope>NUCLEOTIDE SEQUENCE [LARGE SCALE GENOMIC DNA]</scope>
    <source>
        <strain evidence="2">K1R23-30</strain>
    </source>
</reference>
<name>A0A3A3G9R3_9BURK</name>
<dbReference type="AlphaFoldDB" id="A0A3A3G9R3"/>
<dbReference type="Proteomes" id="UP000265955">
    <property type="component" value="Unassembled WGS sequence"/>
</dbReference>
<dbReference type="InterPro" id="IPR053785">
    <property type="entry name" value="PhaP6-like"/>
</dbReference>
<sequence>MQLGFKTTEMLFAAAQVINHRTTRMALAGPVPNARDRKEFTLMGQEKVDAAAESVQAMTMRMFAVQTELAGAIFRQFTGGTVGMLGLAATPFSLITPSGQARLLRGFLGSPMTSAARFSGNLGQVAHHGLKPIHSRATGNAKRLAKL</sequence>
<dbReference type="EMBL" id="QYUO01000001">
    <property type="protein sequence ID" value="RJF98905.1"/>
    <property type="molecule type" value="Genomic_DNA"/>
</dbReference>
<gene>
    <name evidence="1" type="ORF">D3871_10565</name>
</gene>
<evidence type="ECO:0000313" key="2">
    <source>
        <dbReference type="Proteomes" id="UP000265955"/>
    </source>
</evidence>
<proteinExistence type="predicted"/>
<accession>A0A3A3G9R3</accession>
<organism evidence="1 2">
    <name type="scientific">Noviherbaspirillum saxi</name>
    <dbReference type="NCBI Taxonomy" id="2320863"/>
    <lineage>
        <taxon>Bacteria</taxon>
        <taxon>Pseudomonadati</taxon>
        <taxon>Pseudomonadota</taxon>
        <taxon>Betaproteobacteria</taxon>
        <taxon>Burkholderiales</taxon>
        <taxon>Oxalobacteraceae</taxon>
        <taxon>Noviherbaspirillum</taxon>
    </lineage>
</organism>
<keyword evidence="2" id="KW-1185">Reference proteome</keyword>
<comment type="caution">
    <text evidence="1">The sequence shown here is derived from an EMBL/GenBank/DDBJ whole genome shotgun (WGS) entry which is preliminary data.</text>
</comment>
<evidence type="ECO:0000313" key="1">
    <source>
        <dbReference type="EMBL" id="RJF98905.1"/>
    </source>
</evidence>
<dbReference type="NCBIfam" id="NF045536">
    <property type="entry name" value="phasin_PhaP6"/>
    <property type="match status" value="1"/>
</dbReference>